<dbReference type="Proteomes" id="UP001489004">
    <property type="component" value="Unassembled WGS sequence"/>
</dbReference>
<name>A0AAW1QDY9_9CHLO</name>
<organism evidence="2 3">
    <name type="scientific">[Myrmecia] bisecta</name>
    <dbReference type="NCBI Taxonomy" id="41462"/>
    <lineage>
        <taxon>Eukaryota</taxon>
        <taxon>Viridiplantae</taxon>
        <taxon>Chlorophyta</taxon>
        <taxon>core chlorophytes</taxon>
        <taxon>Trebouxiophyceae</taxon>
        <taxon>Trebouxiales</taxon>
        <taxon>Trebouxiaceae</taxon>
        <taxon>Myrmecia</taxon>
    </lineage>
</organism>
<dbReference type="EMBL" id="JALJOR010000003">
    <property type="protein sequence ID" value="KAK9819638.1"/>
    <property type="molecule type" value="Genomic_DNA"/>
</dbReference>
<reference evidence="2 3" key="1">
    <citation type="journal article" date="2024" name="Nat. Commun.">
        <title>Phylogenomics reveals the evolutionary origins of lichenization in chlorophyte algae.</title>
        <authorList>
            <person name="Puginier C."/>
            <person name="Libourel C."/>
            <person name="Otte J."/>
            <person name="Skaloud P."/>
            <person name="Haon M."/>
            <person name="Grisel S."/>
            <person name="Petersen M."/>
            <person name="Berrin J.G."/>
            <person name="Delaux P.M."/>
            <person name="Dal Grande F."/>
            <person name="Keller J."/>
        </authorList>
    </citation>
    <scope>NUCLEOTIDE SEQUENCE [LARGE SCALE GENOMIC DNA]</scope>
    <source>
        <strain evidence="2 3">SAG 2043</strain>
    </source>
</reference>
<evidence type="ECO:0000313" key="2">
    <source>
        <dbReference type="EMBL" id="KAK9819638.1"/>
    </source>
</evidence>
<feature type="region of interest" description="Disordered" evidence="1">
    <location>
        <begin position="241"/>
        <end position="264"/>
    </location>
</feature>
<gene>
    <name evidence="2" type="ORF">WJX72_000612</name>
</gene>
<accession>A0AAW1QDY9</accession>
<evidence type="ECO:0000256" key="1">
    <source>
        <dbReference type="SAM" id="MobiDB-lite"/>
    </source>
</evidence>
<feature type="compositionally biased region" description="Low complexity" evidence="1">
    <location>
        <begin position="253"/>
        <end position="264"/>
    </location>
</feature>
<sequence>MPSLGTDGVKGDAFHWLNRICRAIPRDHALKGEFLRALSRALFSSNTALDTAAIEKAILKAKPNISPADLHAAVASADPDSVVNMYHAIPVGGRIKWLAVHGSSKLEGYHRHLNALLSVANTSPALAEALIDCFNGRWNIDSGIRNKGGVDYGMYDHELLEQVNAAAKRCGLPAPYPDFKPPAETTERFGFSWWTHEVELLHKRWTEQLHATQADAEPSDFEDIEGELDLDLLLQSTTSVAKAARPGGGPRDQAQQSAAAHAPPGSSAIEVLLTQLIFV</sequence>
<keyword evidence="3" id="KW-1185">Reference proteome</keyword>
<protein>
    <submittedName>
        <fullName evidence="2">Uncharacterized protein</fullName>
    </submittedName>
</protein>
<comment type="caution">
    <text evidence="2">The sequence shown here is derived from an EMBL/GenBank/DDBJ whole genome shotgun (WGS) entry which is preliminary data.</text>
</comment>
<proteinExistence type="predicted"/>
<dbReference type="AlphaFoldDB" id="A0AAW1QDY9"/>
<evidence type="ECO:0000313" key="3">
    <source>
        <dbReference type="Proteomes" id="UP001489004"/>
    </source>
</evidence>